<comment type="caution">
    <text evidence="2">The sequence shown here is derived from an EMBL/GenBank/DDBJ whole genome shotgun (WGS) entry which is preliminary data.</text>
</comment>
<gene>
    <name evidence="2" type="ORF">AGLY_004980</name>
</gene>
<reference evidence="2 3" key="1">
    <citation type="submission" date="2019-08" db="EMBL/GenBank/DDBJ databases">
        <title>The genome of the soybean aphid Biotype 1, its phylome, world population structure and adaptation to the North American continent.</title>
        <authorList>
            <person name="Giordano R."/>
            <person name="Donthu R.K."/>
            <person name="Hernandez A.G."/>
            <person name="Wright C.L."/>
            <person name="Zimin A.V."/>
        </authorList>
    </citation>
    <scope>NUCLEOTIDE SEQUENCE [LARGE SCALE GENOMIC DNA]</scope>
    <source>
        <tissue evidence="2">Whole aphids</tissue>
    </source>
</reference>
<dbReference type="Proteomes" id="UP000475862">
    <property type="component" value="Unassembled WGS sequence"/>
</dbReference>
<name>A0A6G0TVF6_APHGL</name>
<proteinExistence type="predicted"/>
<keyword evidence="1" id="KW-0812">Transmembrane</keyword>
<keyword evidence="1" id="KW-0472">Membrane</keyword>
<dbReference type="AlphaFoldDB" id="A0A6G0TVF6"/>
<protein>
    <submittedName>
        <fullName evidence="2">Uncharacterized protein</fullName>
    </submittedName>
</protein>
<dbReference type="EMBL" id="VYZN01000014">
    <property type="protein sequence ID" value="KAE9539728.1"/>
    <property type="molecule type" value="Genomic_DNA"/>
</dbReference>
<evidence type="ECO:0000313" key="2">
    <source>
        <dbReference type="EMBL" id="KAE9539728.1"/>
    </source>
</evidence>
<sequence>MDDSYISEDDEHRNILAVRRTFVVLNRYSRGAINDQELSPVALSEGYFIGKIRKNYYISLPPFKIGKFARFLATDNLPFHADHLTCHHRKDTMDPLIKILYFIFAFTCCVYYGATDAFLWSPVLRNAKPDRLNKIRISSVTINVIYNPIHIQLSLDDWQPADSCYTTVNQSYGGRRYHNGCRFIPYRSRIQFIPNQTTMRFEEPKCA</sequence>
<feature type="transmembrane region" description="Helical" evidence="1">
    <location>
        <begin position="99"/>
        <end position="120"/>
    </location>
</feature>
<keyword evidence="3" id="KW-1185">Reference proteome</keyword>
<organism evidence="2 3">
    <name type="scientific">Aphis glycines</name>
    <name type="common">Soybean aphid</name>
    <dbReference type="NCBI Taxonomy" id="307491"/>
    <lineage>
        <taxon>Eukaryota</taxon>
        <taxon>Metazoa</taxon>
        <taxon>Ecdysozoa</taxon>
        <taxon>Arthropoda</taxon>
        <taxon>Hexapoda</taxon>
        <taxon>Insecta</taxon>
        <taxon>Pterygota</taxon>
        <taxon>Neoptera</taxon>
        <taxon>Paraneoptera</taxon>
        <taxon>Hemiptera</taxon>
        <taxon>Sternorrhyncha</taxon>
        <taxon>Aphidomorpha</taxon>
        <taxon>Aphidoidea</taxon>
        <taxon>Aphididae</taxon>
        <taxon>Aphidini</taxon>
        <taxon>Aphis</taxon>
        <taxon>Aphis</taxon>
    </lineage>
</organism>
<keyword evidence="1" id="KW-1133">Transmembrane helix</keyword>
<evidence type="ECO:0000313" key="3">
    <source>
        <dbReference type="Proteomes" id="UP000475862"/>
    </source>
</evidence>
<evidence type="ECO:0000256" key="1">
    <source>
        <dbReference type="SAM" id="Phobius"/>
    </source>
</evidence>
<accession>A0A6G0TVF6</accession>